<feature type="transmembrane region" description="Helical" evidence="1">
    <location>
        <begin position="12"/>
        <end position="38"/>
    </location>
</feature>
<accession>A0A6B0VIM9</accession>
<reference evidence="2 3" key="1">
    <citation type="submission" date="2020-01" db="EMBL/GenBank/DDBJ databases">
        <title>Natronorubrum sp. JWXQ-INN 674 isolated from Inner Mongolia Autonomous Region of China.</title>
        <authorList>
            <person name="Xue Q."/>
        </authorList>
    </citation>
    <scope>NUCLEOTIDE SEQUENCE [LARGE SCALE GENOMIC DNA]</scope>
    <source>
        <strain evidence="2 3">JWXQ-INN-674</strain>
    </source>
</reference>
<keyword evidence="3" id="KW-1185">Reference proteome</keyword>
<proteinExistence type="predicted"/>
<name>A0A6B0VIM9_9EURY</name>
<keyword evidence="1" id="KW-1133">Transmembrane helix</keyword>
<dbReference type="EMBL" id="WUYX01000004">
    <property type="protein sequence ID" value="MXV60662.1"/>
    <property type="molecule type" value="Genomic_DNA"/>
</dbReference>
<protein>
    <submittedName>
        <fullName evidence="2">Uncharacterized protein</fullName>
    </submittedName>
</protein>
<evidence type="ECO:0000313" key="3">
    <source>
        <dbReference type="Proteomes" id="UP000434101"/>
    </source>
</evidence>
<dbReference type="Proteomes" id="UP000434101">
    <property type="component" value="Unassembled WGS sequence"/>
</dbReference>
<comment type="caution">
    <text evidence="2">The sequence shown here is derived from an EMBL/GenBank/DDBJ whole genome shotgun (WGS) entry which is preliminary data.</text>
</comment>
<dbReference type="RefSeq" id="WP_160061847.1">
    <property type="nucleotide sequence ID" value="NZ_WUYX01000004.1"/>
</dbReference>
<evidence type="ECO:0000256" key="1">
    <source>
        <dbReference type="SAM" id="Phobius"/>
    </source>
</evidence>
<evidence type="ECO:0000313" key="2">
    <source>
        <dbReference type="EMBL" id="MXV60662.1"/>
    </source>
</evidence>
<dbReference type="AlphaFoldDB" id="A0A6B0VIM9"/>
<keyword evidence="1" id="KW-0812">Transmembrane</keyword>
<keyword evidence="1" id="KW-0472">Membrane</keyword>
<organism evidence="2 3">
    <name type="scientific">Natronorubrum halalkaliphilum</name>
    <dbReference type="NCBI Taxonomy" id="2691917"/>
    <lineage>
        <taxon>Archaea</taxon>
        <taxon>Methanobacteriati</taxon>
        <taxon>Methanobacteriota</taxon>
        <taxon>Stenosarchaea group</taxon>
        <taxon>Halobacteria</taxon>
        <taxon>Halobacteriales</taxon>
        <taxon>Natrialbaceae</taxon>
        <taxon>Natronorubrum</taxon>
    </lineage>
</organism>
<sequence length="66" mass="7406">MWLALVSPEFLTAVVMIVLLIGMPLFVIAVTAVVSAYIQYDAEQRLEELEETDGNRPPDPIEESDR</sequence>
<dbReference type="OrthoDB" id="170889at2157"/>
<gene>
    <name evidence="2" type="ORF">GS429_00965</name>
</gene>